<feature type="compositionally biased region" description="Basic and acidic residues" evidence="1">
    <location>
        <begin position="55"/>
        <end position="70"/>
    </location>
</feature>
<evidence type="ECO:0000256" key="1">
    <source>
        <dbReference type="SAM" id="MobiDB-lite"/>
    </source>
</evidence>
<feature type="region of interest" description="Disordered" evidence="1">
    <location>
        <begin position="1"/>
        <end position="20"/>
    </location>
</feature>
<dbReference type="Proteomes" id="UP001055439">
    <property type="component" value="Chromosome 8"/>
</dbReference>
<feature type="region of interest" description="Disordered" evidence="1">
    <location>
        <begin position="27"/>
        <end position="71"/>
    </location>
</feature>
<keyword evidence="3" id="KW-1185">Reference proteome</keyword>
<name>A0A9E7H421_9LILI</name>
<organism evidence="2 3">
    <name type="scientific">Musa troglodytarum</name>
    <name type="common">fe'i banana</name>
    <dbReference type="NCBI Taxonomy" id="320322"/>
    <lineage>
        <taxon>Eukaryota</taxon>
        <taxon>Viridiplantae</taxon>
        <taxon>Streptophyta</taxon>
        <taxon>Embryophyta</taxon>
        <taxon>Tracheophyta</taxon>
        <taxon>Spermatophyta</taxon>
        <taxon>Magnoliopsida</taxon>
        <taxon>Liliopsida</taxon>
        <taxon>Zingiberales</taxon>
        <taxon>Musaceae</taxon>
        <taxon>Musa</taxon>
    </lineage>
</organism>
<evidence type="ECO:0000313" key="2">
    <source>
        <dbReference type="EMBL" id="URE23387.1"/>
    </source>
</evidence>
<accession>A0A9E7H421</accession>
<gene>
    <name evidence="2" type="ORF">MUK42_07118</name>
</gene>
<sequence length="159" mass="16861">PPTPQPPPPSRGATAGPTPTLLRRTVAGHAGTLGARPRPFGVPTTPNPTVGSDRCAPRDSRSTWRTKSEGWLRGPPETGDLLLLVAIARGLLRVYLMATGCLGFPTPFAFWLRETGSPTRILRLDGPDHLTANGARTDLGSPPSQRPSHFCARSVIGSN</sequence>
<dbReference type="EMBL" id="CP097510">
    <property type="protein sequence ID" value="URE23387.1"/>
    <property type="molecule type" value="Genomic_DNA"/>
</dbReference>
<feature type="non-terminal residue" evidence="2">
    <location>
        <position position="1"/>
    </location>
</feature>
<reference evidence="2" key="1">
    <citation type="submission" date="2022-05" db="EMBL/GenBank/DDBJ databases">
        <title>The Musa troglodytarum L. genome provides insights into the mechanism of non-climacteric behaviour and enrichment of carotenoids.</title>
        <authorList>
            <person name="Wang J."/>
        </authorList>
    </citation>
    <scope>NUCLEOTIDE SEQUENCE</scope>
    <source>
        <tissue evidence="2">Leaf</tissue>
    </source>
</reference>
<feature type="compositionally biased region" description="Pro residues" evidence="1">
    <location>
        <begin position="1"/>
        <end position="10"/>
    </location>
</feature>
<dbReference type="AlphaFoldDB" id="A0A9E7H421"/>
<evidence type="ECO:0000313" key="3">
    <source>
        <dbReference type="Proteomes" id="UP001055439"/>
    </source>
</evidence>
<protein>
    <submittedName>
        <fullName evidence="2">Uncharacterized protein</fullName>
    </submittedName>
</protein>
<proteinExistence type="predicted"/>